<dbReference type="Proteomes" id="UP001153714">
    <property type="component" value="Chromosome 9"/>
</dbReference>
<dbReference type="OrthoDB" id="7445308at2759"/>
<proteinExistence type="predicted"/>
<dbReference type="EMBL" id="OU893340">
    <property type="protein sequence ID" value="CAG9796793.1"/>
    <property type="molecule type" value="Genomic_DNA"/>
</dbReference>
<feature type="region of interest" description="Disordered" evidence="1">
    <location>
        <begin position="58"/>
        <end position="81"/>
    </location>
</feature>
<evidence type="ECO:0000256" key="2">
    <source>
        <dbReference type="SAM" id="SignalP"/>
    </source>
</evidence>
<reference evidence="3" key="2">
    <citation type="submission" date="2022-10" db="EMBL/GenBank/DDBJ databases">
        <authorList>
            <consortium name="ENA_rothamsted_submissions"/>
            <consortium name="culmorum"/>
            <person name="King R."/>
        </authorList>
    </citation>
    <scope>NUCLEOTIDE SEQUENCE</scope>
</reference>
<name>A0A9N9RHQ7_9NEOP</name>
<feature type="compositionally biased region" description="Pro residues" evidence="1">
    <location>
        <begin position="68"/>
        <end position="81"/>
    </location>
</feature>
<evidence type="ECO:0000313" key="4">
    <source>
        <dbReference type="Proteomes" id="UP001153714"/>
    </source>
</evidence>
<evidence type="ECO:0000313" key="3">
    <source>
        <dbReference type="EMBL" id="CAG9796793.1"/>
    </source>
</evidence>
<feature type="signal peptide" evidence="2">
    <location>
        <begin position="1"/>
        <end position="17"/>
    </location>
</feature>
<sequence length="155" mass="16480">MALTTILIVCIVAAANAGYVWVSDGASGYSPFQSSFRMPQIPPMPPMPAMPPMPPMPPGPAYTTIPTPSIPSMPSMPPMPPMPPMPSMPTVAPINLKEYTPGNNEHFVGVSTSSFSSSSNINGVKKEAAGTNTLINNNGHVDEKVLQYERNDLPK</sequence>
<keyword evidence="4" id="KW-1185">Reference proteome</keyword>
<protein>
    <submittedName>
        <fullName evidence="3">Uncharacterized protein</fullName>
    </submittedName>
</protein>
<gene>
    <name evidence="3" type="ORF">DIATSA_LOCUS13954</name>
</gene>
<keyword evidence="2" id="KW-0732">Signal</keyword>
<feature type="chain" id="PRO_5040392906" evidence="2">
    <location>
        <begin position="18"/>
        <end position="155"/>
    </location>
</feature>
<accession>A0A9N9RHQ7</accession>
<reference evidence="3" key="1">
    <citation type="submission" date="2021-12" db="EMBL/GenBank/DDBJ databases">
        <authorList>
            <person name="King R."/>
        </authorList>
    </citation>
    <scope>NUCLEOTIDE SEQUENCE</scope>
</reference>
<organism evidence="3 4">
    <name type="scientific">Diatraea saccharalis</name>
    <name type="common">sugarcane borer</name>
    <dbReference type="NCBI Taxonomy" id="40085"/>
    <lineage>
        <taxon>Eukaryota</taxon>
        <taxon>Metazoa</taxon>
        <taxon>Ecdysozoa</taxon>
        <taxon>Arthropoda</taxon>
        <taxon>Hexapoda</taxon>
        <taxon>Insecta</taxon>
        <taxon>Pterygota</taxon>
        <taxon>Neoptera</taxon>
        <taxon>Endopterygota</taxon>
        <taxon>Lepidoptera</taxon>
        <taxon>Glossata</taxon>
        <taxon>Ditrysia</taxon>
        <taxon>Pyraloidea</taxon>
        <taxon>Crambidae</taxon>
        <taxon>Crambinae</taxon>
        <taxon>Diatraea</taxon>
    </lineage>
</organism>
<evidence type="ECO:0000256" key="1">
    <source>
        <dbReference type="SAM" id="MobiDB-lite"/>
    </source>
</evidence>
<dbReference type="AlphaFoldDB" id="A0A9N9RHQ7"/>